<dbReference type="Proteomes" id="UP000620670">
    <property type="component" value="Unassembled WGS sequence"/>
</dbReference>
<dbReference type="Gene3D" id="3.30.70.1230">
    <property type="entry name" value="Nucleotide cyclase"/>
    <property type="match status" value="1"/>
</dbReference>
<evidence type="ECO:0000313" key="2">
    <source>
        <dbReference type="EMBL" id="MBJ6124781.1"/>
    </source>
</evidence>
<comment type="caution">
    <text evidence="2">The sequence shown here is derived from an EMBL/GenBank/DDBJ whole genome shotgun (WGS) entry which is preliminary data.</text>
</comment>
<dbReference type="RefSeq" id="WP_199047214.1">
    <property type="nucleotide sequence ID" value="NZ_JAELXT010000003.1"/>
</dbReference>
<evidence type="ECO:0000259" key="1">
    <source>
        <dbReference type="PROSITE" id="PS50125"/>
    </source>
</evidence>
<accession>A0ABS0XXK4</accession>
<dbReference type="SMART" id="SM00044">
    <property type="entry name" value="CYCc"/>
    <property type="match status" value="1"/>
</dbReference>
<protein>
    <submittedName>
        <fullName evidence="2">DUF4242 domain-containing protein</fullName>
    </submittedName>
</protein>
<reference evidence="3" key="1">
    <citation type="submission" date="2020-12" db="EMBL/GenBank/DDBJ databases">
        <title>Hymenobacter sp.</title>
        <authorList>
            <person name="Kim M.K."/>
        </authorList>
    </citation>
    <scope>NUCLEOTIDE SEQUENCE [LARGE SCALE GENOMIC DNA]</scope>
    <source>
        <strain evidence="3">BT325</strain>
    </source>
</reference>
<dbReference type="Pfam" id="PF00211">
    <property type="entry name" value="Guanylate_cyc"/>
    <property type="match status" value="1"/>
</dbReference>
<dbReference type="PANTHER" id="PTHR43081">
    <property type="entry name" value="ADENYLATE CYCLASE, TERMINAL-DIFFERENTIATION SPECIFIC-RELATED"/>
    <property type="match status" value="1"/>
</dbReference>
<dbReference type="InterPro" id="IPR025336">
    <property type="entry name" value="SCO4226-like"/>
</dbReference>
<dbReference type="PROSITE" id="PS50125">
    <property type="entry name" value="GUANYLATE_CYCLASE_2"/>
    <property type="match status" value="1"/>
</dbReference>
<gene>
    <name evidence="2" type="ORF">JAO75_05095</name>
</gene>
<dbReference type="CDD" id="cd07302">
    <property type="entry name" value="CHD"/>
    <property type="match status" value="1"/>
</dbReference>
<dbReference type="InterPro" id="IPR029787">
    <property type="entry name" value="Nucleotide_cyclase"/>
</dbReference>
<dbReference type="Gene3D" id="3.30.70.3090">
    <property type="entry name" value="ORF SCO4226, nickel-binding ferredoxin-like monomer"/>
    <property type="match status" value="1"/>
</dbReference>
<evidence type="ECO:0000313" key="3">
    <source>
        <dbReference type="Proteomes" id="UP000620670"/>
    </source>
</evidence>
<name>A0ABS0XXK4_9HYPH</name>
<sequence length="276" mass="29971">MPIYLDRHDLKGLTAADIAEAHRKDLEVQGRYGVRFLTYWFDDTRGTAFCLIDAPDIDTAMRVHDEAHGELARDVIEVDLSAVEAFLGRVSDPAPAGHSGHSGHCCDGRVDPALRTIMFTDLVDSTAMTARLGDVRAVEMVRAHDAIVRRALHAKGGREVKHTGDGIMAAFDDAAAAVDCARAIQQAFEAFNLASREKLQVRIGLDAGEPVADHNDLFGATVQMAARLCQSAEPETIVVSEAVSGLMPDRAQFVDLGHRDLKGFARPVAAFEVAWR</sequence>
<keyword evidence="3" id="KW-1185">Reference proteome</keyword>
<dbReference type="EMBL" id="JAELXT010000003">
    <property type="protein sequence ID" value="MBJ6124781.1"/>
    <property type="molecule type" value="Genomic_DNA"/>
</dbReference>
<dbReference type="InterPro" id="IPR001054">
    <property type="entry name" value="A/G_cyclase"/>
</dbReference>
<organism evidence="2 3">
    <name type="scientific">Microvirga splendida</name>
    <dbReference type="NCBI Taxonomy" id="2795727"/>
    <lineage>
        <taxon>Bacteria</taxon>
        <taxon>Pseudomonadati</taxon>
        <taxon>Pseudomonadota</taxon>
        <taxon>Alphaproteobacteria</taxon>
        <taxon>Hyphomicrobiales</taxon>
        <taxon>Methylobacteriaceae</taxon>
        <taxon>Microvirga</taxon>
    </lineage>
</organism>
<proteinExistence type="predicted"/>
<dbReference type="InterPro" id="IPR050697">
    <property type="entry name" value="Adenylyl/Guanylyl_Cyclase_3/4"/>
</dbReference>
<feature type="domain" description="Guanylate cyclase" evidence="1">
    <location>
        <begin position="116"/>
        <end position="229"/>
    </location>
</feature>
<dbReference type="PANTHER" id="PTHR43081:SF1">
    <property type="entry name" value="ADENYLATE CYCLASE, TERMINAL-DIFFERENTIATION SPECIFIC"/>
    <property type="match status" value="1"/>
</dbReference>
<dbReference type="SUPFAM" id="SSF55073">
    <property type="entry name" value="Nucleotide cyclase"/>
    <property type="match status" value="1"/>
</dbReference>
<dbReference type="InterPro" id="IPR042557">
    <property type="entry name" value="SCO4226"/>
</dbReference>
<dbReference type="Pfam" id="PF14026">
    <property type="entry name" value="SCO4226-like"/>
    <property type="match status" value="1"/>
</dbReference>